<dbReference type="Gene3D" id="1.25.40.20">
    <property type="entry name" value="Ankyrin repeat-containing domain"/>
    <property type="match status" value="2"/>
</dbReference>
<feature type="repeat" description="ANK" evidence="3">
    <location>
        <begin position="107"/>
        <end position="139"/>
    </location>
</feature>
<sequence>MSQQDAVAALSERLLIAAYKGQAENVVQLINKGAKVAVTKHGRTPLHLAANKGHLSVVQILLKAGCDLDVQDDGDQTALHRATVVGNTEVIAALIQEGCALDRQDKDGNTALHEASWHGFSQSVKLLVKAGANVLAKNKAGDTCLHVAARYNHLSIIKLLLSAFCSVHEKNQAGDTALHIAASLNHKKVVKILLEAGADGTIVNNAGQTPLETARYHNNPEVALLLTKAPQVLRFSRGRSLRKKRERLKEERRAQSVPRDEVAQSKGSVSAGDTPSSEQAAPRKEEAREDFLSASPEPQAKDNRRRKSRPKVSAFSDPTPPADQQPGHQKNLHAHNHPKKRPRHRCSSPPPPHEFRAYQLYTLYRGKDGKVMQAPINGCRCEPLINKLENQLEATVEEIKAELGSVQDKVNVKLGHMENKTQHQMRVLDKLMVERLSAERTECLNRLQQHSDAEKHEGEKRQMSLVDELKTWCMVKIQNLELKLSGESRALRAKSTPSTCESSTGVDQSVVTAGPVAASDSSPQVVRPKEKALNSTTPHRLQQELSSSDCTGSRLRNVKVQAALLPLREAARCDQQAGPCVDRSTQTKKPGKSGQTRHRAQHPAPSTTCGQLPPATGSEQTAPHVRDTSQALEITQYFFEAVATQMEKWYERKIEEARSQASQKAQQDKATLKEHIKSLEEELAKLRTKVQKEN</sequence>
<evidence type="ECO:0000313" key="6">
    <source>
        <dbReference type="Proteomes" id="UP000694851"/>
    </source>
</evidence>
<proteinExistence type="predicted"/>
<feature type="compositionally biased region" description="Basic residues" evidence="5">
    <location>
        <begin position="589"/>
        <end position="601"/>
    </location>
</feature>
<evidence type="ECO:0000256" key="3">
    <source>
        <dbReference type="PROSITE-ProRule" id="PRU00023"/>
    </source>
</evidence>
<keyword evidence="1" id="KW-0677">Repeat</keyword>
<dbReference type="SMART" id="SM00248">
    <property type="entry name" value="ANK"/>
    <property type="match status" value="7"/>
</dbReference>
<evidence type="ECO:0000256" key="5">
    <source>
        <dbReference type="SAM" id="MobiDB-lite"/>
    </source>
</evidence>
<dbReference type="InterPro" id="IPR036770">
    <property type="entry name" value="Ankyrin_rpt-contain_sf"/>
</dbReference>
<keyword evidence="2 3" id="KW-0040">ANK repeat</keyword>
<feature type="repeat" description="ANK" evidence="3">
    <location>
        <begin position="140"/>
        <end position="172"/>
    </location>
</feature>
<organism evidence="6 7">
    <name type="scientific">Hipposideros armiger</name>
    <name type="common">Great Himalayan leaf-nosed bat</name>
    <dbReference type="NCBI Taxonomy" id="186990"/>
    <lineage>
        <taxon>Eukaryota</taxon>
        <taxon>Metazoa</taxon>
        <taxon>Chordata</taxon>
        <taxon>Craniata</taxon>
        <taxon>Vertebrata</taxon>
        <taxon>Euteleostomi</taxon>
        <taxon>Mammalia</taxon>
        <taxon>Eutheria</taxon>
        <taxon>Laurasiatheria</taxon>
        <taxon>Chiroptera</taxon>
        <taxon>Yinpterochiroptera</taxon>
        <taxon>Rhinolophoidea</taxon>
        <taxon>Hipposideridae</taxon>
        <taxon>Hipposideros</taxon>
    </lineage>
</organism>
<dbReference type="SUPFAM" id="SSF48403">
    <property type="entry name" value="Ankyrin repeat"/>
    <property type="match status" value="1"/>
</dbReference>
<dbReference type="InterPro" id="IPR002110">
    <property type="entry name" value="Ankyrin_rpt"/>
</dbReference>
<evidence type="ECO:0000256" key="4">
    <source>
        <dbReference type="SAM" id="Coils"/>
    </source>
</evidence>
<dbReference type="AlphaFoldDB" id="A0A8B7SB65"/>
<dbReference type="CTD" id="22881"/>
<feature type="repeat" description="ANK" evidence="3">
    <location>
        <begin position="74"/>
        <end position="106"/>
    </location>
</feature>
<feature type="compositionally biased region" description="Basic and acidic residues" evidence="5">
    <location>
        <begin position="247"/>
        <end position="263"/>
    </location>
</feature>
<evidence type="ECO:0000313" key="7">
    <source>
        <dbReference type="RefSeq" id="XP_019510551.1"/>
    </source>
</evidence>
<feature type="coiled-coil region" evidence="4">
    <location>
        <begin position="662"/>
        <end position="689"/>
    </location>
</feature>
<dbReference type="OrthoDB" id="424503at2759"/>
<dbReference type="PANTHER" id="PTHR24161">
    <property type="entry name" value="ANK_REP_REGION DOMAIN-CONTAINING PROTEIN-RELATED"/>
    <property type="match status" value="1"/>
</dbReference>
<dbReference type="PRINTS" id="PR01415">
    <property type="entry name" value="ANKYRIN"/>
</dbReference>
<keyword evidence="4" id="KW-0175">Coiled coil</keyword>
<feature type="region of interest" description="Disordered" evidence="5">
    <location>
        <begin position="515"/>
        <end position="549"/>
    </location>
</feature>
<feature type="compositionally biased region" description="Basic residues" evidence="5">
    <location>
        <begin position="330"/>
        <end position="346"/>
    </location>
</feature>
<feature type="repeat" description="ANK" evidence="3">
    <location>
        <begin position="41"/>
        <end position="73"/>
    </location>
</feature>
<keyword evidence="6" id="KW-1185">Reference proteome</keyword>
<evidence type="ECO:0000256" key="2">
    <source>
        <dbReference type="ARBA" id="ARBA00023043"/>
    </source>
</evidence>
<accession>A0A8B7SB65</accession>
<dbReference type="RefSeq" id="XP_019510551.1">
    <property type="nucleotide sequence ID" value="XM_019655006.1"/>
</dbReference>
<name>A0A8B7SB65_HIPAR</name>
<dbReference type="FunFam" id="1.25.40.20:FF:000122">
    <property type="entry name" value="ankyrin repeat domain-containing protein 6"/>
    <property type="match status" value="1"/>
</dbReference>
<dbReference type="Pfam" id="PF12796">
    <property type="entry name" value="Ank_2"/>
    <property type="match status" value="2"/>
</dbReference>
<feature type="compositionally biased region" description="Polar residues" evidence="5">
    <location>
        <begin position="265"/>
        <end position="279"/>
    </location>
</feature>
<feature type="repeat" description="ANK" evidence="3">
    <location>
        <begin position="173"/>
        <end position="205"/>
    </location>
</feature>
<evidence type="ECO:0000256" key="1">
    <source>
        <dbReference type="ARBA" id="ARBA00022737"/>
    </source>
</evidence>
<feature type="compositionally biased region" description="Polar residues" evidence="5">
    <location>
        <begin position="533"/>
        <end position="549"/>
    </location>
</feature>
<dbReference type="PROSITE" id="PS50297">
    <property type="entry name" value="ANK_REP_REGION"/>
    <property type="match status" value="5"/>
</dbReference>
<gene>
    <name evidence="7" type="primary">ANKRD6</name>
</gene>
<feature type="region of interest" description="Disordered" evidence="5">
    <location>
        <begin position="244"/>
        <end position="353"/>
    </location>
</feature>
<dbReference type="PANTHER" id="PTHR24161:SF85">
    <property type="entry name" value="PALMITOYLTRANSFERASE HIP14"/>
    <property type="match status" value="1"/>
</dbReference>
<reference evidence="7" key="1">
    <citation type="submission" date="2025-08" db="UniProtKB">
        <authorList>
            <consortium name="RefSeq"/>
        </authorList>
    </citation>
    <scope>IDENTIFICATION</scope>
    <source>
        <tissue evidence="7">Muscle</tissue>
    </source>
</reference>
<dbReference type="FunFam" id="1.25.40.20:FF:000357">
    <property type="entry name" value="ankyrin repeat domain-containing protein 6 isoform X1"/>
    <property type="match status" value="1"/>
</dbReference>
<dbReference type="PROSITE" id="PS50088">
    <property type="entry name" value="ANK_REPEAT"/>
    <property type="match status" value="5"/>
</dbReference>
<dbReference type="GeneID" id="109389456"/>
<protein>
    <submittedName>
        <fullName evidence="7">Ankyrin repeat domain-containing protein 6 isoform X3</fullName>
    </submittedName>
</protein>
<feature type="compositionally biased region" description="Basic and acidic residues" evidence="5">
    <location>
        <begin position="281"/>
        <end position="291"/>
    </location>
</feature>
<dbReference type="Proteomes" id="UP000694851">
    <property type="component" value="Unplaced"/>
</dbReference>
<feature type="region of interest" description="Disordered" evidence="5">
    <location>
        <begin position="574"/>
        <end position="625"/>
    </location>
</feature>